<dbReference type="InterPro" id="IPR050270">
    <property type="entry name" value="DegV_domain_contain"/>
</dbReference>
<keyword evidence="1" id="KW-0446">Lipid-binding</keyword>
<dbReference type="RefSeq" id="WP_154459621.1">
    <property type="nucleotide sequence ID" value="NZ_VUMM01000004.1"/>
</dbReference>
<dbReference type="NCBIfam" id="TIGR00762">
    <property type="entry name" value="DegV"/>
    <property type="match status" value="1"/>
</dbReference>
<evidence type="ECO:0000256" key="1">
    <source>
        <dbReference type="ARBA" id="ARBA00023121"/>
    </source>
</evidence>
<evidence type="ECO:0000313" key="2">
    <source>
        <dbReference type="EMBL" id="MSS01151.1"/>
    </source>
</evidence>
<reference evidence="2 3" key="1">
    <citation type="submission" date="2019-08" db="EMBL/GenBank/DDBJ databases">
        <title>In-depth cultivation of the pig gut microbiome towards novel bacterial diversity and tailored functional studies.</title>
        <authorList>
            <person name="Wylensek D."/>
            <person name="Hitch T.C.A."/>
            <person name="Clavel T."/>
        </authorList>
    </citation>
    <scope>NUCLEOTIDE SEQUENCE [LARGE SCALE GENOMIC DNA]</scope>
    <source>
        <strain evidence="2 3">LKV-178-WT-2G</strain>
    </source>
</reference>
<organism evidence="2 3">
    <name type="scientific">Floccifex porci</name>
    <dbReference type="NCBI Taxonomy" id="2606629"/>
    <lineage>
        <taxon>Bacteria</taxon>
        <taxon>Bacillati</taxon>
        <taxon>Bacillota</taxon>
        <taxon>Erysipelotrichia</taxon>
        <taxon>Erysipelotrichales</taxon>
        <taxon>Erysipelotrichaceae</taxon>
        <taxon>Floccifex</taxon>
    </lineage>
</organism>
<dbReference type="SUPFAM" id="SSF82549">
    <property type="entry name" value="DAK1/DegV-like"/>
    <property type="match status" value="1"/>
</dbReference>
<dbReference type="AlphaFoldDB" id="A0A7X2N2D6"/>
<dbReference type="InterPro" id="IPR043168">
    <property type="entry name" value="DegV_C"/>
</dbReference>
<dbReference type="PANTHER" id="PTHR33434">
    <property type="entry name" value="DEGV DOMAIN-CONTAINING PROTEIN DR_1986-RELATED"/>
    <property type="match status" value="1"/>
</dbReference>
<gene>
    <name evidence="2" type="ORF">FYJ50_03360</name>
</gene>
<dbReference type="PROSITE" id="PS51482">
    <property type="entry name" value="DEGV"/>
    <property type="match status" value="1"/>
</dbReference>
<proteinExistence type="predicted"/>
<dbReference type="Gene3D" id="3.30.1180.10">
    <property type="match status" value="1"/>
</dbReference>
<dbReference type="EMBL" id="VUMM01000004">
    <property type="protein sequence ID" value="MSS01151.1"/>
    <property type="molecule type" value="Genomic_DNA"/>
</dbReference>
<dbReference type="PANTHER" id="PTHR33434:SF2">
    <property type="entry name" value="FATTY ACID-BINDING PROTEIN TM_1468"/>
    <property type="match status" value="1"/>
</dbReference>
<sequence length="284" mass="31391">MKIKVIVDSGSCLSQQQAQRAGLEFLPLQVMIEDKTYLDGIDLMTESLYDDLDNGFMPQTSLPPLAMIKDLFDRLEKEQVSDVILITLSSGLSSTNATIQAISKEYQINVHTFDIYSTLAVEQYLALSAIRLVKQGVEIDEIMNRLKESMEHSKGYLMPENLNHLAKGGRLSSGAAKLAGMLKIVPILEVSKDTQGKVGKDGEKVRTMTKAIGKVCKSMIQDIKDGEYEVYVLDSRSEKYAQMAEDLFKDEGIEVHRMSIGAVIASHTGNGAIGIQYIKKVKGH</sequence>
<dbReference type="Pfam" id="PF02645">
    <property type="entry name" value="DegV"/>
    <property type="match status" value="1"/>
</dbReference>
<dbReference type="GO" id="GO:0008289">
    <property type="term" value="F:lipid binding"/>
    <property type="evidence" value="ECO:0007669"/>
    <property type="project" value="UniProtKB-KW"/>
</dbReference>
<comment type="caution">
    <text evidence="2">The sequence shown here is derived from an EMBL/GenBank/DDBJ whole genome shotgun (WGS) entry which is preliminary data.</text>
</comment>
<evidence type="ECO:0000313" key="3">
    <source>
        <dbReference type="Proteomes" id="UP000470082"/>
    </source>
</evidence>
<protein>
    <submittedName>
        <fullName evidence="2">DegV family protein</fullName>
    </submittedName>
</protein>
<dbReference type="InterPro" id="IPR003797">
    <property type="entry name" value="DegV"/>
</dbReference>
<dbReference type="Gene3D" id="3.40.50.10170">
    <property type="match status" value="1"/>
</dbReference>
<dbReference type="Proteomes" id="UP000470082">
    <property type="component" value="Unassembled WGS sequence"/>
</dbReference>
<accession>A0A7X2N2D6</accession>
<name>A0A7X2N2D6_9FIRM</name>
<keyword evidence="3" id="KW-1185">Reference proteome</keyword>